<feature type="coiled-coil region" evidence="7">
    <location>
        <begin position="423"/>
        <end position="488"/>
    </location>
</feature>
<dbReference type="GO" id="GO:0016020">
    <property type="term" value="C:membrane"/>
    <property type="evidence" value="ECO:0007669"/>
    <property type="project" value="UniProtKB-SubCell"/>
</dbReference>
<dbReference type="EMBL" id="CP060693">
    <property type="protein sequence ID" value="QNM90134.1"/>
    <property type="molecule type" value="Genomic_DNA"/>
</dbReference>
<name>A0A2S9SLI0_9BACT</name>
<feature type="transmembrane region" description="Helical" evidence="6">
    <location>
        <begin position="224"/>
        <end position="242"/>
    </location>
</feature>
<dbReference type="PANTHER" id="PTHR11101">
    <property type="entry name" value="PHOSPHATE TRANSPORTER"/>
    <property type="match status" value="1"/>
</dbReference>
<dbReference type="PANTHER" id="PTHR11101:SF80">
    <property type="entry name" value="PHOSPHATE TRANSPORTER"/>
    <property type="match status" value="1"/>
</dbReference>
<feature type="transmembrane region" description="Helical" evidence="6">
    <location>
        <begin position="499"/>
        <end position="521"/>
    </location>
</feature>
<keyword evidence="6" id="KW-0592">Phosphate transport</keyword>
<dbReference type="Pfam" id="PF01384">
    <property type="entry name" value="PHO4"/>
    <property type="match status" value="1"/>
</dbReference>
<dbReference type="Proteomes" id="UP000515842">
    <property type="component" value="Chromosome"/>
</dbReference>
<feature type="transmembrane region" description="Helical" evidence="6">
    <location>
        <begin position="335"/>
        <end position="354"/>
    </location>
</feature>
<accession>A0A2S9SLI0</accession>
<evidence type="ECO:0000256" key="4">
    <source>
        <dbReference type="ARBA" id="ARBA00022989"/>
    </source>
</evidence>
<feature type="transmembrane region" description="Helical" evidence="6">
    <location>
        <begin position="20"/>
        <end position="38"/>
    </location>
</feature>
<evidence type="ECO:0000256" key="3">
    <source>
        <dbReference type="ARBA" id="ARBA00022692"/>
    </source>
</evidence>
<dbReference type="GO" id="GO:0035435">
    <property type="term" value="P:phosphate ion transmembrane transport"/>
    <property type="evidence" value="ECO:0007669"/>
    <property type="project" value="TreeGrafter"/>
</dbReference>
<organism evidence="8 10">
    <name type="scientific">Aliarcobacter cryaerophilus</name>
    <dbReference type="NCBI Taxonomy" id="28198"/>
    <lineage>
        <taxon>Bacteria</taxon>
        <taxon>Pseudomonadati</taxon>
        <taxon>Campylobacterota</taxon>
        <taxon>Epsilonproteobacteria</taxon>
        <taxon>Campylobacterales</taxon>
        <taxon>Arcobacteraceae</taxon>
        <taxon>Aliarcobacter</taxon>
    </lineage>
</organism>
<dbReference type="AlphaFoldDB" id="A0A2S9SLI0"/>
<evidence type="ECO:0000313" key="8">
    <source>
        <dbReference type="EMBL" id="PRM87448.1"/>
    </source>
</evidence>
<keyword evidence="4 6" id="KW-1133">Transmembrane helix</keyword>
<evidence type="ECO:0000256" key="6">
    <source>
        <dbReference type="RuleBase" id="RU363058"/>
    </source>
</evidence>
<keyword evidence="5 6" id="KW-0472">Membrane</keyword>
<evidence type="ECO:0000256" key="2">
    <source>
        <dbReference type="ARBA" id="ARBA00022448"/>
    </source>
</evidence>
<keyword evidence="3 6" id="KW-0812">Transmembrane</keyword>
<dbReference type="GO" id="GO:0005315">
    <property type="term" value="F:phosphate transmembrane transporter activity"/>
    <property type="evidence" value="ECO:0007669"/>
    <property type="project" value="InterPro"/>
</dbReference>
<dbReference type="Proteomes" id="UP000239065">
    <property type="component" value="Unassembled WGS sequence"/>
</dbReference>
<feature type="transmembrane region" description="Helical" evidence="6">
    <location>
        <begin position="156"/>
        <end position="177"/>
    </location>
</feature>
<feature type="transmembrane region" description="Helical" evidence="6">
    <location>
        <begin position="183"/>
        <end position="204"/>
    </location>
</feature>
<evidence type="ECO:0000313" key="10">
    <source>
        <dbReference type="Proteomes" id="UP000239065"/>
    </source>
</evidence>
<comment type="similarity">
    <text evidence="6">Belongs to the inorganic phosphate transporter (PiT) (TC 2.A.20) family.</text>
</comment>
<feature type="transmembrane region" description="Helical" evidence="6">
    <location>
        <begin position="374"/>
        <end position="393"/>
    </location>
</feature>
<gene>
    <name evidence="8" type="ORF">CJ669_07745</name>
    <name evidence="9" type="ORF">HOO34_11075</name>
</gene>
<feature type="transmembrane region" description="Helical" evidence="6">
    <location>
        <begin position="289"/>
        <end position="307"/>
    </location>
</feature>
<feature type="transmembrane region" description="Helical" evidence="6">
    <location>
        <begin position="248"/>
        <end position="268"/>
    </location>
</feature>
<evidence type="ECO:0000313" key="9">
    <source>
        <dbReference type="EMBL" id="QNM90134.1"/>
    </source>
</evidence>
<dbReference type="RefSeq" id="WP_105909424.1">
    <property type="nucleotide sequence ID" value="NZ_CP060693.1"/>
</dbReference>
<evidence type="ECO:0000256" key="1">
    <source>
        <dbReference type="ARBA" id="ARBA00004141"/>
    </source>
</evidence>
<comment type="subcellular location">
    <subcellularLocation>
        <location evidence="1 6">Membrane</location>
        <topology evidence="1 6">Multi-pass membrane protein</topology>
    </subcellularLocation>
</comment>
<feature type="transmembrane region" description="Helical" evidence="6">
    <location>
        <begin position="399"/>
        <end position="415"/>
    </location>
</feature>
<reference evidence="9 11" key="2">
    <citation type="journal article" date="2020" name="Front. Microbiol.">
        <title>Genomic Analysis and Antimicrobial Resistance of Aliarcobacter cryaerophilus Strains From German Water Poultry.</title>
        <authorList>
            <person name="Muller E."/>
            <person name="Hotzel H."/>
            <person name="Ahlers C."/>
            <person name="Hanel I."/>
            <person name="Tomaso H."/>
            <person name="Abdel-Glil M.Y."/>
        </authorList>
    </citation>
    <scope>NUCLEOTIDE SEQUENCE [LARGE SCALE GENOMIC DNA]</scope>
    <source>
        <strain evidence="9 11">16CS1285-4</strain>
    </source>
</reference>
<dbReference type="EMBL" id="NXGJ01000009">
    <property type="protein sequence ID" value="PRM87448.1"/>
    <property type="molecule type" value="Genomic_DNA"/>
</dbReference>
<protein>
    <recommendedName>
        <fullName evidence="6">Phosphate transporter</fullName>
    </recommendedName>
</protein>
<evidence type="ECO:0000256" key="5">
    <source>
        <dbReference type="ARBA" id="ARBA00023136"/>
    </source>
</evidence>
<proteinExistence type="inferred from homology"/>
<feature type="transmembrane region" description="Helical" evidence="6">
    <location>
        <begin position="81"/>
        <end position="102"/>
    </location>
</feature>
<sequence length="527" mass="56322">MDIKTIKTIESATEKSISSFAKLSLSLLFLLAVFLWTYSSHGKVPDNTFLIIGAIFGAYMALNIGANDVANNVGPSVGAKALTLTGAIIIAGIFESAGAIIAGGDVVNTIKSGIIDPNLIADKNSFIWAMTAGLLAGAVWLNFATSIGAPVSTTHAIVGGVMGAGIASAGFSILNWGSLFEIASSWIISPILGGIVAAGFLYFIKKQIVYKENMLEQAEKFVPILIAIMTWAFTTYLILKGLKQLINIGFYSASGISILFAIAAYYLTKKSIEKNLSNLTNDRSSVNKLFTPALIFGAALLSFAHGANDVSNAIGPLAAINDAIMHGGTGIQASVPFWIMFVGAIGIVIGLVLYGPRLIKTVGSEITELDQMRAFSVAMATAVTVILASQMGLPVSSTHIAIGGVFGVGFLREALDMSEKNYVQDIREKFKKHKKELEKAQADLTKLEAIKDKNKSTYIKIVELFKKIDEIEDLVKQEKKDFKEAKGTKYVKRDAVKKIIAAWIITVPTSALLAAGIYYMIKGIVAV</sequence>
<keyword evidence="7" id="KW-0175">Coiled coil</keyword>
<evidence type="ECO:0000256" key="7">
    <source>
        <dbReference type="SAM" id="Coils"/>
    </source>
</evidence>
<feature type="transmembrane region" description="Helical" evidence="6">
    <location>
        <begin position="50"/>
        <end position="69"/>
    </location>
</feature>
<feature type="transmembrane region" description="Helical" evidence="6">
    <location>
        <begin position="126"/>
        <end position="144"/>
    </location>
</feature>
<evidence type="ECO:0000313" key="11">
    <source>
        <dbReference type="Proteomes" id="UP000515842"/>
    </source>
</evidence>
<keyword evidence="2 6" id="KW-0813">Transport</keyword>
<dbReference type="InterPro" id="IPR001204">
    <property type="entry name" value="Phos_transporter"/>
</dbReference>
<reference evidence="8 10" key="1">
    <citation type="submission" date="2017-09" db="EMBL/GenBank/DDBJ databases">
        <title>Reassesment of A. cryaerophilus.</title>
        <authorList>
            <person name="Perez-Cataluna A."/>
            <person name="Collado L."/>
            <person name="Salgado O."/>
            <person name="Lefinanco V."/>
            <person name="Figueras M.J."/>
        </authorList>
    </citation>
    <scope>NUCLEOTIDE SEQUENCE [LARGE SCALE GENOMIC DNA]</scope>
    <source>
        <strain evidence="8 10">LMG 9861</strain>
    </source>
</reference>